<dbReference type="PRINTS" id="PR00344">
    <property type="entry name" value="BCTRLSENSOR"/>
</dbReference>
<evidence type="ECO:0000256" key="2">
    <source>
        <dbReference type="ARBA" id="ARBA00012438"/>
    </source>
</evidence>
<dbReference type="InterPro" id="IPR036097">
    <property type="entry name" value="HisK_dim/P_sf"/>
</dbReference>
<sequence length="618" mass="71516">MLKFFELNSIRSRMVSGFLFLTFLILVLSLVSIYIMENTSRVAGIHSKISQLEIYTLSLIKSDNDFFDLEAINEDYFKTRKSHYLKVRDSLNAFIKVELSGLLQDIRRNDYSIQSNLLSLDSTLTLYNRKFDRLEGLVYQKGFKNYGLEGDMRLHAHALEESDVDNHNIVNILNLRRHEKDFFLRHDTTYIDAFQGRYAALHAVLQMGRTNAEAINHLDEYRRIFLQLAAIQKAIGLSGYDGVRSELNTLTSSLSDQYYRLSNYSYDKSLSAQDNGRIFYFITLVGAIFFSLLSGYWISKRLSEPIARLSRLVDDALNSRSEKRTDFTMRNAANEINTLTSSFILLMDQARDQMKDIRGKSKELKTKNKQLRALNRELDNFLYSTAHDLRSPLSSLLGLINLMRYENKDGSLKEYLAMMEKSIHRSEYFISQIVNFSKNKRMKIAPEPIHLDVLIEEIFEQSSFVEGFDRIERRVNINHNHVFYSDKNRVTILFNNLISNAIRYADVTKENSFIEINARISPTEIAIVFGDNGIGIQPEHLDKIFDMFYRADYNSKGTGLGLFIFRETIKRLNGDVRVESQPGVGTNFFLRLPNLYRPVTSDAEAEMLSRMPLESQSN</sequence>
<dbReference type="SMART" id="SM00388">
    <property type="entry name" value="HisKA"/>
    <property type="match status" value="1"/>
</dbReference>
<dbReference type="OrthoDB" id="9813151at2"/>
<dbReference type="Gene3D" id="1.10.287.130">
    <property type="match status" value="1"/>
</dbReference>
<dbReference type="RefSeq" id="WP_119752536.1">
    <property type="nucleotide sequence ID" value="NZ_CP032382.1"/>
</dbReference>
<keyword evidence="3" id="KW-0597">Phosphoprotein</keyword>
<gene>
    <name evidence="10" type="ORF">D4L85_00820</name>
</gene>
<dbReference type="AlphaFoldDB" id="A0A385SC55"/>
<dbReference type="InterPro" id="IPR005467">
    <property type="entry name" value="His_kinase_dom"/>
</dbReference>
<keyword evidence="4" id="KW-0808">Transferase</keyword>
<evidence type="ECO:0000256" key="7">
    <source>
        <dbReference type="SAM" id="Coils"/>
    </source>
</evidence>
<evidence type="ECO:0000256" key="6">
    <source>
        <dbReference type="ARBA" id="ARBA00023012"/>
    </source>
</evidence>
<name>A0A385SC55_9BACT</name>
<evidence type="ECO:0000313" key="10">
    <source>
        <dbReference type="EMBL" id="AYB29213.1"/>
    </source>
</evidence>
<dbReference type="InterPro" id="IPR050736">
    <property type="entry name" value="Sensor_HK_Regulatory"/>
</dbReference>
<feature type="transmembrane region" description="Helical" evidence="8">
    <location>
        <begin position="15"/>
        <end position="36"/>
    </location>
</feature>
<evidence type="ECO:0000313" key="11">
    <source>
        <dbReference type="Proteomes" id="UP000266183"/>
    </source>
</evidence>
<dbReference type="CDD" id="cd00075">
    <property type="entry name" value="HATPase"/>
    <property type="match status" value="1"/>
</dbReference>
<keyword evidence="8" id="KW-0812">Transmembrane</keyword>
<dbReference type="Gene3D" id="3.30.565.10">
    <property type="entry name" value="Histidine kinase-like ATPase, C-terminal domain"/>
    <property type="match status" value="1"/>
</dbReference>
<proteinExistence type="predicted"/>
<dbReference type="GO" id="GO:0000155">
    <property type="term" value="F:phosphorelay sensor kinase activity"/>
    <property type="evidence" value="ECO:0007669"/>
    <property type="project" value="InterPro"/>
</dbReference>
<evidence type="ECO:0000256" key="3">
    <source>
        <dbReference type="ARBA" id="ARBA00022553"/>
    </source>
</evidence>
<protein>
    <recommendedName>
        <fullName evidence="2">histidine kinase</fullName>
        <ecNumber evidence="2">2.7.13.3</ecNumber>
    </recommendedName>
</protein>
<feature type="transmembrane region" description="Helical" evidence="8">
    <location>
        <begin position="278"/>
        <end position="298"/>
    </location>
</feature>
<evidence type="ECO:0000256" key="4">
    <source>
        <dbReference type="ARBA" id="ARBA00022679"/>
    </source>
</evidence>
<dbReference type="Pfam" id="PF00512">
    <property type="entry name" value="HisKA"/>
    <property type="match status" value="1"/>
</dbReference>
<evidence type="ECO:0000256" key="5">
    <source>
        <dbReference type="ARBA" id="ARBA00022777"/>
    </source>
</evidence>
<dbReference type="SMART" id="SM00387">
    <property type="entry name" value="HATPase_c"/>
    <property type="match status" value="1"/>
</dbReference>
<dbReference type="EC" id="2.7.13.3" evidence="2"/>
<feature type="domain" description="Histidine kinase" evidence="9">
    <location>
        <begin position="384"/>
        <end position="596"/>
    </location>
</feature>
<dbReference type="PROSITE" id="PS50109">
    <property type="entry name" value="HIS_KIN"/>
    <property type="match status" value="1"/>
</dbReference>
<keyword evidence="7" id="KW-0175">Coiled coil</keyword>
<reference evidence="11" key="1">
    <citation type="submission" date="2018-09" db="EMBL/GenBank/DDBJ databases">
        <title>Chryseolinea sp. KIS68-18 isolated from soil.</title>
        <authorList>
            <person name="Weon H.-Y."/>
            <person name="Kwon S.-W."/>
            <person name="Lee S.A."/>
        </authorList>
    </citation>
    <scope>NUCLEOTIDE SEQUENCE [LARGE SCALE GENOMIC DNA]</scope>
    <source>
        <strain evidence="11">KIS68-18</strain>
    </source>
</reference>
<evidence type="ECO:0000256" key="1">
    <source>
        <dbReference type="ARBA" id="ARBA00000085"/>
    </source>
</evidence>
<dbReference type="Pfam" id="PF02518">
    <property type="entry name" value="HATPase_c"/>
    <property type="match status" value="1"/>
</dbReference>
<feature type="coiled-coil region" evidence="7">
    <location>
        <begin position="347"/>
        <end position="377"/>
    </location>
</feature>
<organism evidence="10 11">
    <name type="scientific">Chryseolinea soli</name>
    <dbReference type="NCBI Taxonomy" id="2321403"/>
    <lineage>
        <taxon>Bacteria</taxon>
        <taxon>Pseudomonadati</taxon>
        <taxon>Bacteroidota</taxon>
        <taxon>Cytophagia</taxon>
        <taxon>Cytophagales</taxon>
        <taxon>Fulvivirgaceae</taxon>
        <taxon>Chryseolinea</taxon>
    </lineage>
</organism>
<dbReference type="EMBL" id="CP032382">
    <property type="protein sequence ID" value="AYB29213.1"/>
    <property type="molecule type" value="Genomic_DNA"/>
</dbReference>
<evidence type="ECO:0000256" key="8">
    <source>
        <dbReference type="SAM" id="Phobius"/>
    </source>
</evidence>
<dbReference type="InterPro" id="IPR036890">
    <property type="entry name" value="HATPase_C_sf"/>
</dbReference>
<dbReference type="PANTHER" id="PTHR43711:SF1">
    <property type="entry name" value="HISTIDINE KINASE 1"/>
    <property type="match status" value="1"/>
</dbReference>
<accession>A0A385SC55</accession>
<dbReference type="SUPFAM" id="SSF47384">
    <property type="entry name" value="Homodimeric domain of signal transducing histidine kinase"/>
    <property type="match status" value="1"/>
</dbReference>
<dbReference type="InterPro" id="IPR003594">
    <property type="entry name" value="HATPase_dom"/>
</dbReference>
<keyword evidence="5 10" id="KW-0418">Kinase</keyword>
<keyword evidence="8" id="KW-1133">Transmembrane helix</keyword>
<dbReference type="PANTHER" id="PTHR43711">
    <property type="entry name" value="TWO-COMPONENT HISTIDINE KINASE"/>
    <property type="match status" value="1"/>
</dbReference>
<dbReference type="Gene3D" id="6.10.340.10">
    <property type="match status" value="1"/>
</dbReference>
<keyword evidence="6" id="KW-0902">Two-component regulatory system</keyword>
<dbReference type="InterPro" id="IPR004358">
    <property type="entry name" value="Sig_transdc_His_kin-like_C"/>
</dbReference>
<dbReference type="KEGG" id="chk:D4L85_00820"/>
<evidence type="ECO:0000259" key="9">
    <source>
        <dbReference type="PROSITE" id="PS50109"/>
    </source>
</evidence>
<dbReference type="InterPro" id="IPR003661">
    <property type="entry name" value="HisK_dim/P_dom"/>
</dbReference>
<dbReference type="Proteomes" id="UP000266183">
    <property type="component" value="Chromosome"/>
</dbReference>
<keyword evidence="11" id="KW-1185">Reference proteome</keyword>
<comment type="catalytic activity">
    <reaction evidence="1">
        <text>ATP + protein L-histidine = ADP + protein N-phospho-L-histidine.</text>
        <dbReference type="EC" id="2.7.13.3"/>
    </reaction>
</comment>
<dbReference type="CDD" id="cd00082">
    <property type="entry name" value="HisKA"/>
    <property type="match status" value="1"/>
</dbReference>
<dbReference type="SUPFAM" id="SSF55874">
    <property type="entry name" value="ATPase domain of HSP90 chaperone/DNA topoisomerase II/histidine kinase"/>
    <property type="match status" value="1"/>
</dbReference>
<keyword evidence="8" id="KW-0472">Membrane</keyword>